<dbReference type="AlphaFoldDB" id="A0A9Q0YNG8"/>
<feature type="region of interest" description="Disordered" evidence="1">
    <location>
        <begin position="199"/>
        <end position="247"/>
    </location>
</feature>
<keyword evidence="2" id="KW-0732">Signal</keyword>
<keyword evidence="4" id="KW-1185">Reference proteome</keyword>
<dbReference type="EMBL" id="JAIZAY010000021">
    <property type="protein sequence ID" value="KAJ8022141.1"/>
    <property type="molecule type" value="Genomic_DNA"/>
</dbReference>
<accession>A0A9Q0YNG8</accession>
<evidence type="ECO:0000313" key="3">
    <source>
        <dbReference type="EMBL" id="KAJ8022141.1"/>
    </source>
</evidence>
<evidence type="ECO:0000256" key="2">
    <source>
        <dbReference type="SAM" id="SignalP"/>
    </source>
</evidence>
<proteinExistence type="predicted"/>
<gene>
    <name evidence="3" type="ORF">HOLleu_39550</name>
</gene>
<feature type="chain" id="PRO_5040458073" evidence="2">
    <location>
        <begin position="22"/>
        <end position="247"/>
    </location>
</feature>
<dbReference type="Proteomes" id="UP001152320">
    <property type="component" value="Chromosome 21"/>
</dbReference>
<comment type="caution">
    <text evidence="3">The sequence shown here is derived from an EMBL/GenBank/DDBJ whole genome shotgun (WGS) entry which is preliminary data.</text>
</comment>
<protein>
    <submittedName>
        <fullName evidence="3">Uncharacterized protein</fullName>
    </submittedName>
</protein>
<reference evidence="3" key="1">
    <citation type="submission" date="2021-10" db="EMBL/GenBank/DDBJ databases">
        <title>Tropical sea cucumber genome reveals ecological adaptation and Cuvierian tubules defense mechanism.</title>
        <authorList>
            <person name="Chen T."/>
        </authorList>
    </citation>
    <scope>NUCLEOTIDE SEQUENCE</scope>
    <source>
        <strain evidence="3">Nanhai2018</strain>
        <tissue evidence="3">Muscle</tissue>
    </source>
</reference>
<feature type="signal peptide" evidence="2">
    <location>
        <begin position="1"/>
        <end position="21"/>
    </location>
</feature>
<sequence>MKTSLIYSLVIVVSVVGVIAGQEPTERLTVRLCSNDTGETFPLCWMQSNTSITHYCVYLKNFINFVSDDTLISGKTTDEYEHTFDDIQLGFEYSGCVIPVMNEAADDVTGKESDDELEAFCKNIRENYGDTNSTCIKFTPSGWTFRESLAVACTVYLLAMYISLRLANIFCPYKRKATPLDFEKFYLYNERKHLKLKSKGRRSETVKRRVESIREKARRRSEAVSEAVSKSPRTPSSQGSGTGNFTF</sequence>
<organism evidence="3 4">
    <name type="scientific">Holothuria leucospilota</name>
    <name type="common">Black long sea cucumber</name>
    <name type="synonym">Mertensiothuria leucospilota</name>
    <dbReference type="NCBI Taxonomy" id="206669"/>
    <lineage>
        <taxon>Eukaryota</taxon>
        <taxon>Metazoa</taxon>
        <taxon>Echinodermata</taxon>
        <taxon>Eleutherozoa</taxon>
        <taxon>Echinozoa</taxon>
        <taxon>Holothuroidea</taxon>
        <taxon>Aspidochirotacea</taxon>
        <taxon>Aspidochirotida</taxon>
        <taxon>Holothuriidae</taxon>
        <taxon>Holothuria</taxon>
    </lineage>
</organism>
<feature type="compositionally biased region" description="Basic and acidic residues" evidence="1">
    <location>
        <begin position="201"/>
        <end position="223"/>
    </location>
</feature>
<name>A0A9Q0YNG8_HOLLE</name>
<feature type="compositionally biased region" description="Polar residues" evidence="1">
    <location>
        <begin position="231"/>
        <end position="247"/>
    </location>
</feature>
<evidence type="ECO:0000313" key="4">
    <source>
        <dbReference type="Proteomes" id="UP001152320"/>
    </source>
</evidence>
<evidence type="ECO:0000256" key="1">
    <source>
        <dbReference type="SAM" id="MobiDB-lite"/>
    </source>
</evidence>